<dbReference type="Proteomes" id="UP000318538">
    <property type="component" value="Chromosome"/>
</dbReference>
<keyword evidence="2" id="KW-0479">Metal-binding</keyword>
<comment type="cofactor">
    <cofactor evidence="2">
        <name>Mn(2+)</name>
        <dbReference type="ChEBI" id="CHEBI:29035"/>
    </cofactor>
    <text evidence="2">The Mn(2+) ion enhances activity.</text>
</comment>
<keyword evidence="5" id="KW-1185">Reference proteome</keyword>
<dbReference type="Pfam" id="PF07687">
    <property type="entry name" value="M20_dimer"/>
    <property type="match status" value="1"/>
</dbReference>
<feature type="binding site" evidence="2">
    <location>
        <position position="115"/>
    </location>
    <ligand>
        <name>Mn(2+)</name>
        <dbReference type="ChEBI" id="CHEBI:29035"/>
        <label>2</label>
    </ligand>
</feature>
<dbReference type="InterPro" id="IPR036264">
    <property type="entry name" value="Bact_exopeptidase_dim_dom"/>
</dbReference>
<protein>
    <submittedName>
        <fullName evidence="4">Putative hydrolase YxeP</fullName>
        <ecNumber evidence="4">3.-.-.-</ecNumber>
    </submittedName>
</protein>
<feature type="binding site" evidence="2">
    <location>
        <position position="113"/>
    </location>
    <ligand>
        <name>Mn(2+)</name>
        <dbReference type="ChEBI" id="CHEBI:29035"/>
        <label>2</label>
    </ligand>
</feature>
<dbReference type="EC" id="3.-.-.-" evidence="4"/>
<evidence type="ECO:0000256" key="2">
    <source>
        <dbReference type="PIRSR" id="PIRSR005962-1"/>
    </source>
</evidence>
<keyword evidence="1 4" id="KW-0378">Hydrolase</keyword>
<evidence type="ECO:0000313" key="4">
    <source>
        <dbReference type="EMBL" id="QDT04702.1"/>
    </source>
</evidence>
<reference evidence="4 5" key="1">
    <citation type="submission" date="2019-02" db="EMBL/GenBank/DDBJ databases">
        <title>Deep-cultivation of Planctomycetes and their phenomic and genomic characterization uncovers novel biology.</title>
        <authorList>
            <person name="Wiegand S."/>
            <person name="Jogler M."/>
            <person name="Boedeker C."/>
            <person name="Pinto D."/>
            <person name="Vollmers J."/>
            <person name="Rivas-Marin E."/>
            <person name="Kohn T."/>
            <person name="Peeters S.H."/>
            <person name="Heuer A."/>
            <person name="Rast P."/>
            <person name="Oberbeckmann S."/>
            <person name="Bunk B."/>
            <person name="Jeske O."/>
            <person name="Meyerdierks A."/>
            <person name="Storesund J.E."/>
            <person name="Kallscheuer N."/>
            <person name="Luecker S."/>
            <person name="Lage O.M."/>
            <person name="Pohl T."/>
            <person name="Merkel B.J."/>
            <person name="Hornburger P."/>
            <person name="Mueller R.-W."/>
            <person name="Bruemmer F."/>
            <person name="Labrenz M."/>
            <person name="Spormann A.M."/>
            <person name="Op den Camp H."/>
            <person name="Overmann J."/>
            <person name="Amann R."/>
            <person name="Jetten M.S.M."/>
            <person name="Mascher T."/>
            <person name="Medema M.H."/>
            <person name="Devos D.P."/>
            <person name="Kaster A.-K."/>
            <person name="Ovreas L."/>
            <person name="Rohde M."/>
            <person name="Galperin M.Y."/>
            <person name="Jogler C."/>
        </authorList>
    </citation>
    <scope>NUCLEOTIDE SEQUENCE [LARGE SCALE GENOMIC DNA]</scope>
    <source>
        <strain evidence="4 5">K22_7</strain>
    </source>
</reference>
<dbReference type="SUPFAM" id="SSF53187">
    <property type="entry name" value="Zn-dependent exopeptidases"/>
    <property type="match status" value="1"/>
</dbReference>
<sequence length="407" mass="43119">MTISTAIEVSKSVGHIARSVASDIQKVRRHLHQRPELSEGEYATTEYLSNLIHEQGLDPKLAGDRRGVWADLRSCDHAGGPCVAIRGDIDALPIQTELSAEYASRRPGIMHACGHDAHTAMVWGAMAILNQLSKSNAFIGKRTVRFLFQPAEEISTGGLHMIEAGALSGVDAAIALHVDPTRPVGSFGHRAGAFTAGCDTFTLVIKGQSGHGARPHLTGDTVGAAASWINDVYCRLPRNHDAREAVVVNVGQITAGSASNVVPGEARLSGTLRTLSVDAATRSAKLMRQITRATELKFPVKADLTFVTHTPPVINDFRVNAVFRHAAELRVGPAKVVAIDQPSMGAEDFSFCTSIVPGAMMRIGVAGDRIGSEPLHTPNFDIDESALEHGAAVMALAALDLTSGAIA</sequence>
<proteinExistence type="predicted"/>
<gene>
    <name evidence="4" type="primary">yxeP_1</name>
    <name evidence="4" type="ORF">K227x_30960</name>
</gene>
<accession>A0A517NC36</accession>
<dbReference type="GO" id="GO:0046872">
    <property type="term" value="F:metal ion binding"/>
    <property type="evidence" value="ECO:0007669"/>
    <property type="project" value="UniProtKB-KW"/>
</dbReference>
<dbReference type="SUPFAM" id="SSF55031">
    <property type="entry name" value="Bacterial exopeptidase dimerisation domain"/>
    <property type="match status" value="1"/>
</dbReference>
<feature type="binding site" evidence="2">
    <location>
        <position position="177"/>
    </location>
    <ligand>
        <name>Mn(2+)</name>
        <dbReference type="ChEBI" id="CHEBI:29035"/>
        <label>2</label>
    </ligand>
</feature>
<name>A0A517NC36_9BACT</name>
<dbReference type="InterPro" id="IPR011650">
    <property type="entry name" value="Peptidase_M20_dimer"/>
</dbReference>
<feature type="domain" description="Peptidase M20 dimerisation" evidence="3">
    <location>
        <begin position="199"/>
        <end position="292"/>
    </location>
</feature>
<dbReference type="Gene3D" id="3.30.70.360">
    <property type="match status" value="1"/>
</dbReference>
<dbReference type="GO" id="GO:0016787">
    <property type="term" value="F:hydrolase activity"/>
    <property type="evidence" value="ECO:0007669"/>
    <property type="project" value="UniProtKB-KW"/>
</dbReference>
<dbReference type="EMBL" id="CP036525">
    <property type="protein sequence ID" value="QDT04702.1"/>
    <property type="molecule type" value="Genomic_DNA"/>
</dbReference>
<dbReference type="NCBIfam" id="TIGR01891">
    <property type="entry name" value="amidohydrolases"/>
    <property type="match status" value="1"/>
</dbReference>
<organism evidence="4 5">
    <name type="scientific">Rubripirellula lacrimiformis</name>
    <dbReference type="NCBI Taxonomy" id="1930273"/>
    <lineage>
        <taxon>Bacteria</taxon>
        <taxon>Pseudomonadati</taxon>
        <taxon>Planctomycetota</taxon>
        <taxon>Planctomycetia</taxon>
        <taxon>Pirellulales</taxon>
        <taxon>Pirellulaceae</taxon>
        <taxon>Rubripirellula</taxon>
    </lineage>
</organism>
<dbReference type="KEGG" id="rlc:K227x_30960"/>
<feature type="binding site" evidence="2">
    <location>
        <position position="153"/>
    </location>
    <ligand>
        <name>Mn(2+)</name>
        <dbReference type="ChEBI" id="CHEBI:29035"/>
        <label>2</label>
    </ligand>
</feature>
<evidence type="ECO:0000256" key="1">
    <source>
        <dbReference type="ARBA" id="ARBA00022801"/>
    </source>
</evidence>
<dbReference type="RefSeq" id="WP_246146807.1">
    <property type="nucleotide sequence ID" value="NZ_CP036525.1"/>
</dbReference>
<dbReference type="Pfam" id="PF01546">
    <property type="entry name" value="Peptidase_M20"/>
    <property type="match status" value="1"/>
</dbReference>
<dbReference type="PIRSF" id="PIRSF005962">
    <property type="entry name" value="Pept_M20D_amidohydro"/>
    <property type="match status" value="1"/>
</dbReference>
<dbReference type="Gene3D" id="3.40.630.10">
    <property type="entry name" value="Zn peptidases"/>
    <property type="match status" value="1"/>
</dbReference>
<dbReference type="PANTHER" id="PTHR11014">
    <property type="entry name" value="PEPTIDASE M20 FAMILY MEMBER"/>
    <property type="match status" value="1"/>
</dbReference>
<feature type="binding site" evidence="2">
    <location>
        <position position="376"/>
    </location>
    <ligand>
        <name>Mn(2+)</name>
        <dbReference type="ChEBI" id="CHEBI:29035"/>
        <label>2</label>
    </ligand>
</feature>
<evidence type="ECO:0000313" key="5">
    <source>
        <dbReference type="Proteomes" id="UP000318538"/>
    </source>
</evidence>
<dbReference type="InterPro" id="IPR017439">
    <property type="entry name" value="Amidohydrolase"/>
</dbReference>
<dbReference type="PANTHER" id="PTHR11014:SF63">
    <property type="entry name" value="METALLOPEPTIDASE, PUTATIVE (AFU_ORTHOLOGUE AFUA_6G09600)-RELATED"/>
    <property type="match status" value="1"/>
</dbReference>
<keyword evidence="2" id="KW-0464">Manganese</keyword>
<dbReference type="AlphaFoldDB" id="A0A517NC36"/>
<evidence type="ECO:0000259" key="3">
    <source>
        <dbReference type="Pfam" id="PF07687"/>
    </source>
</evidence>
<dbReference type="InterPro" id="IPR002933">
    <property type="entry name" value="Peptidase_M20"/>
</dbReference>